<dbReference type="Proteomes" id="UP000256970">
    <property type="component" value="Unassembled WGS sequence"/>
</dbReference>
<accession>A0A383VWD2</accession>
<name>A0A383VWD2_TETOB</name>
<dbReference type="STRING" id="3088.A0A383VWD2"/>
<protein>
    <submittedName>
        <fullName evidence="1">Uncharacterized protein</fullName>
    </submittedName>
</protein>
<dbReference type="GO" id="GO:0006412">
    <property type="term" value="P:translation"/>
    <property type="evidence" value="ECO:0007669"/>
    <property type="project" value="InterPro"/>
</dbReference>
<dbReference type="AlphaFoldDB" id="A0A383VWD2"/>
<gene>
    <name evidence="1" type="ORF">BQ4739_LOCUS9050</name>
</gene>
<sequence length="130" mass="14437">MSSLHSLLLGAPPADSSSSSLQQPQRSLPPADGSSYESSSGWLQEQQQQQQQPEQQLPSLCGEPKNKLSLHRRGNRRISYYSKRQGLFAFCKHCGQTGTPHQYFAANERCSGQCLAPPSKAYPREYKPPC</sequence>
<evidence type="ECO:0000313" key="1">
    <source>
        <dbReference type="EMBL" id="SZX68726.1"/>
    </source>
</evidence>
<dbReference type="SUPFAM" id="SSF57829">
    <property type="entry name" value="Zn-binding ribosomal proteins"/>
    <property type="match status" value="1"/>
</dbReference>
<dbReference type="EMBL" id="FNXT01000878">
    <property type="protein sequence ID" value="SZX68726.1"/>
    <property type="molecule type" value="Genomic_DNA"/>
</dbReference>
<organism evidence="1 2">
    <name type="scientific">Tetradesmus obliquus</name>
    <name type="common">Green alga</name>
    <name type="synonym">Acutodesmus obliquus</name>
    <dbReference type="NCBI Taxonomy" id="3088"/>
    <lineage>
        <taxon>Eukaryota</taxon>
        <taxon>Viridiplantae</taxon>
        <taxon>Chlorophyta</taxon>
        <taxon>core chlorophytes</taxon>
        <taxon>Chlorophyceae</taxon>
        <taxon>CS clade</taxon>
        <taxon>Sphaeropleales</taxon>
        <taxon>Scenedesmaceae</taxon>
        <taxon>Tetradesmus</taxon>
    </lineage>
</organism>
<reference evidence="1 2" key="1">
    <citation type="submission" date="2016-10" db="EMBL/GenBank/DDBJ databases">
        <authorList>
            <person name="Cai Z."/>
        </authorList>
    </citation>
    <scope>NUCLEOTIDE SEQUENCE [LARGE SCALE GENOMIC DNA]</scope>
</reference>
<evidence type="ECO:0000313" key="2">
    <source>
        <dbReference type="Proteomes" id="UP000256970"/>
    </source>
</evidence>
<keyword evidence="2" id="KW-1185">Reference proteome</keyword>
<dbReference type="InterPro" id="IPR011332">
    <property type="entry name" value="Ribosomal_zn-bd"/>
</dbReference>
<proteinExistence type="predicted"/>